<keyword evidence="3" id="KW-1133">Transmembrane helix</keyword>
<feature type="transmembrane region" description="Helical" evidence="3">
    <location>
        <begin position="20"/>
        <end position="41"/>
    </location>
</feature>
<dbReference type="GO" id="GO:0008658">
    <property type="term" value="F:penicillin binding"/>
    <property type="evidence" value="ECO:0007669"/>
    <property type="project" value="InterPro"/>
</dbReference>
<comment type="subcellular location">
    <subcellularLocation>
        <location evidence="1">Membrane</location>
    </subcellularLocation>
</comment>
<dbReference type="Pfam" id="PF03717">
    <property type="entry name" value="PBP_dimer"/>
    <property type="match status" value="1"/>
</dbReference>
<dbReference type="Pfam" id="PF00905">
    <property type="entry name" value="Transpeptidase"/>
    <property type="match status" value="1"/>
</dbReference>
<evidence type="ECO:0000313" key="7">
    <source>
        <dbReference type="Proteomes" id="UP000823928"/>
    </source>
</evidence>
<dbReference type="Gene3D" id="3.40.710.10">
    <property type="entry name" value="DD-peptidase/beta-lactamase superfamily"/>
    <property type="match status" value="1"/>
</dbReference>
<dbReference type="InterPro" id="IPR001460">
    <property type="entry name" value="PCN-bd_Tpept"/>
</dbReference>
<dbReference type="InterPro" id="IPR050515">
    <property type="entry name" value="Beta-lactam/transpept"/>
</dbReference>
<feature type="domain" description="Penicillin-binding protein dimerisation" evidence="5">
    <location>
        <begin position="64"/>
        <end position="175"/>
    </location>
</feature>
<dbReference type="EMBL" id="DVIU01000023">
    <property type="protein sequence ID" value="HIS35210.1"/>
    <property type="molecule type" value="Genomic_DNA"/>
</dbReference>
<organism evidence="6 7">
    <name type="scientific">Candidatus Scatousia excrementigallinarum</name>
    <dbReference type="NCBI Taxonomy" id="2840935"/>
    <lineage>
        <taxon>Bacteria</taxon>
        <taxon>Candidatus Scatousia</taxon>
    </lineage>
</organism>
<dbReference type="Gene3D" id="3.90.1310.10">
    <property type="entry name" value="Penicillin-binding protein 2a (Domain 2)"/>
    <property type="match status" value="1"/>
</dbReference>
<evidence type="ECO:0000259" key="4">
    <source>
        <dbReference type="Pfam" id="PF00905"/>
    </source>
</evidence>
<keyword evidence="3" id="KW-0812">Transmembrane</keyword>
<dbReference type="InterPro" id="IPR036138">
    <property type="entry name" value="PBP_dimer_sf"/>
</dbReference>
<gene>
    <name evidence="6" type="ORF">IAC10_01075</name>
</gene>
<evidence type="ECO:0000256" key="3">
    <source>
        <dbReference type="SAM" id="Phobius"/>
    </source>
</evidence>
<dbReference type="Gene3D" id="3.30.450.330">
    <property type="match status" value="1"/>
</dbReference>
<sequence>MRDRRGERSVDKRQKSFDRILSWLYILFILFAVALIIHLFFIQVIDIKKYRVKAKNQRAGQNFAVRGDIYDRTGLKLATDKVFYNVFARRADYDEDESSPEVIAKKLAPILKMSKEELLKKLNSQNQIIAVKKDIDRNTAKEIAKLHLRAISLDKKNTREYPQGTLAAHVLGYYNFDADIANGVEYTEKDKLEHVENEVKFQRTQKGKIIYDFMTDPVATATNPKGQDVTLTIDAAIQHICEKELEKMVKEKEALRGTVLVMNPKNGEILAYAVYPNYDPNNFRNASPDLIKNWTLTDVFPPGSTFKIITVASAMELGKINEHSTVLDTGKTTIGKWEIKNYDYDVHPYPGNISLEYLFEHSSNIGAINIAKTMTAKEFYDMLKKFGYGAKTGIDLPGESSGLLPYYTSWDQGIHATMSYGYGTSVTAMQMISAVQALANNGVKVTPHVIKYSPEEEELKIQRVQVVSPETARSITRLLAASVNNGRSAIKMDKYNVAAKTGTSRKPKENSSGYTPFTYTSTIGYLPASDPQILVYVMVDSAKVGAIWGNTVAGPVFHEVTTQIARIMNLKPDKISAPKKNN</sequence>
<evidence type="ECO:0000256" key="1">
    <source>
        <dbReference type="ARBA" id="ARBA00004370"/>
    </source>
</evidence>
<dbReference type="InterPro" id="IPR012338">
    <property type="entry name" value="Beta-lactam/transpept-like"/>
</dbReference>
<accession>A0A9D1JMI8</accession>
<dbReference type="InterPro" id="IPR005311">
    <property type="entry name" value="PBP_dimer"/>
</dbReference>
<evidence type="ECO:0000259" key="5">
    <source>
        <dbReference type="Pfam" id="PF03717"/>
    </source>
</evidence>
<dbReference type="Proteomes" id="UP000823928">
    <property type="component" value="Unassembled WGS sequence"/>
</dbReference>
<dbReference type="SUPFAM" id="SSF56601">
    <property type="entry name" value="beta-lactamase/transpeptidase-like"/>
    <property type="match status" value="1"/>
</dbReference>
<evidence type="ECO:0000313" key="6">
    <source>
        <dbReference type="EMBL" id="HIS35210.1"/>
    </source>
</evidence>
<dbReference type="PANTHER" id="PTHR30627:SF1">
    <property type="entry name" value="PEPTIDOGLYCAN D,D-TRANSPEPTIDASE FTSI"/>
    <property type="match status" value="1"/>
</dbReference>
<dbReference type="SUPFAM" id="SSF56519">
    <property type="entry name" value="Penicillin binding protein dimerisation domain"/>
    <property type="match status" value="1"/>
</dbReference>
<dbReference type="GO" id="GO:0005886">
    <property type="term" value="C:plasma membrane"/>
    <property type="evidence" value="ECO:0007669"/>
    <property type="project" value="TreeGrafter"/>
</dbReference>
<evidence type="ECO:0000256" key="2">
    <source>
        <dbReference type="ARBA" id="ARBA00023136"/>
    </source>
</evidence>
<feature type="domain" description="Penicillin-binding protein transpeptidase" evidence="4">
    <location>
        <begin position="257"/>
        <end position="560"/>
    </location>
</feature>
<proteinExistence type="predicted"/>
<dbReference type="GO" id="GO:0071555">
    <property type="term" value="P:cell wall organization"/>
    <property type="evidence" value="ECO:0007669"/>
    <property type="project" value="TreeGrafter"/>
</dbReference>
<dbReference type="AlphaFoldDB" id="A0A9D1JMI8"/>
<reference evidence="6" key="2">
    <citation type="journal article" date="2021" name="PeerJ">
        <title>Extensive microbial diversity within the chicken gut microbiome revealed by metagenomics and culture.</title>
        <authorList>
            <person name="Gilroy R."/>
            <person name="Ravi A."/>
            <person name="Getino M."/>
            <person name="Pursley I."/>
            <person name="Horton D.L."/>
            <person name="Alikhan N.F."/>
            <person name="Baker D."/>
            <person name="Gharbi K."/>
            <person name="Hall N."/>
            <person name="Watson M."/>
            <person name="Adriaenssens E.M."/>
            <person name="Foster-Nyarko E."/>
            <person name="Jarju S."/>
            <person name="Secka A."/>
            <person name="Antonio M."/>
            <person name="Oren A."/>
            <person name="Chaudhuri R.R."/>
            <person name="La Ragione R."/>
            <person name="Hildebrand F."/>
            <person name="Pallen M.J."/>
        </authorList>
    </citation>
    <scope>NUCLEOTIDE SEQUENCE</scope>
    <source>
        <strain evidence="6">6276</strain>
    </source>
</reference>
<reference evidence="6" key="1">
    <citation type="submission" date="2020-10" db="EMBL/GenBank/DDBJ databases">
        <authorList>
            <person name="Gilroy R."/>
        </authorList>
    </citation>
    <scope>NUCLEOTIDE SEQUENCE</scope>
    <source>
        <strain evidence="6">6276</strain>
    </source>
</reference>
<name>A0A9D1JMI8_9BACT</name>
<dbReference type="PANTHER" id="PTHR30627">
    <property type="entry name" value="PEPTIDOGLYCAN D,D-TRANSPEPTIDASE"/>
    <property type="match status" value="1"/>
</dbReference>
<protein>
    <submittedName>
        <fullName evidence="6">Penicillin-binding protein 2</fullName>
    </submittedName>
</protein>
<comment type="caution">
    <text evidence="6">The sequence shown here is derived from an EMBL/GenBank/DDBJ whole genome shotgun (WGS) entry which is preliminary data.</text>
</comment>
<keyword evidence="2 3" id="KW-0472">Membrane</keyword>